<evidence type="ECO:0000313" key="6">
    <source>
        <dbReference type="Proteomes" id="UP000001299"/>
    </source>
</evidence>
<evidence type="ECO:0000313" key="5">
    <source>
        <dbReference type="EMBL" id="ADL33449.1"/>
    </source>
</evidence>
<gene>
    <name evidence="5" type="ordered locus">bpr_I0706</name>
</gene>
<dbReference type="GO" id="GO:0003700">
    <property type="term" value="F:DNA-binding transcription factor activity"/>
    <property type="evidence" value="ECO:0007669"/>
    <property type="project" value="InterPro"/>
</dbReference>
<dbReference type="eggNOG" id="COG2207">
    <property type="taxonomic scope" value="Bacteria"/>
</dbReference>
<dbReference type="InterPro" id="IPR003313">
    <property type="entry name" value="AraC-bd"/>
</dbReference>
<dbReference type="InterPro" id="IPR014710">
    <property type="entry name" value="RmlC-like_jellyroll"/>
</dbReference>
<dbReference type="Pfam" id="PF12833">
    <property type="entry name" value="HTH_18"/>
    <property type="match status" value="1"/>
</dbReference>
<evidence type="ECO:0000256" key="3">
    <source>
        <dbReference type="ARBA" id="ARBA00023163"/>
    </source>
</evidence>
<keyword evidence="6" id="KW-1185">Reference proteome</keyword>
<sequence>MQKLRSLAIIIVMKNKLRSSFNSRQYMLSSDFEVFYYSDKDFKTLSPHAHDYYECYLFLEGDVVMEIQKSSGDMLEYKMTPGDLMIVPPGISHHAIMQESDDYYRRFVFWISRDCCNRLMEESVDYMYLMQRAEAFKKYIYHLAPAQFHQVESKFLRLLEETSGERYASDAFRHICLCDLILTINRVIYDEEHQHGGNDELTLFQNILSYVEGNLEATLSLDDVAAQFYVSKYYVAHLFKDTLGISLHQYIIKKRLSECRDAIISGDSITGTYERFGFRDYSSFFKAFKKEYGMSPKEYQNIYRNDIHTNDSK</sequence>
<evidence type="ECO:0000259" key="4">
    <source>
        <dbReference type="PROSITE" id="PS01124"/>
    </source>
</evidence>
<keyword evidence="3" id="KW-0804">Transcription</keyword>
<dbReference type="SUPFAM" id="SSF46689">
    <property type="entry name" value="Homeodomain-like"/>
    <property type="match status" value="2"/>
</dbReference>
<dbReference type="PANTHER" id="PTHR43280">
    <property type="entry name" value="ARAC-FAMILY TRANSCRIPTIONAL REGULATOR"/>
    <property type="match status" value="1"/>
</dbReference>
<evidence type="ECO:0000256" key="2">
    <source>
        <dbReference type="ARBA" id="ARBA00023125"/>
    </source>
</evidence>
<dbReference type="Gene3D" id="1.10.10.60">
    <property type="entry name" value="Homeodomain-like"/>
    <property type="match status" value="2"/>
</dbReference>
<organism evidence="5 6">
    <name type="scientific">Butyrivibrio proteoclasticus (strain ATCC 51982 / DSM 14932 / B316)</name>
    <name type="common">Clostridium proteoclasticum</name>
    <dbReference type="NCBI Taxonomy" id="515622"/>
    <lineage>
        <taxon>Bacteria</taxon>
        <taxon>Bacillati</taxon>
        <taxon>Bacillota</taxon>
        <taxon>Clostridia</taxon>
        <taxon>Lachnospirales</taxon>
        <taxon>Lachnospiraceae</taxon>
        <taxon>Butyrivibrio</taxon>
    </lineage>
</organism>
<dbReference type="EMBL" id="CP001810">
    <property type="protein sequence ID" value="ADL33449.1"/>
    <property type="molecule type" value="Genomic_DNA"/>
</dbReference>
<dbReference type="PANTHER" id="PTHR43280:SF34">
    <property type="entry name" value="ARAC-FAMILY TRANSCRIPTIONAL REGULATOR"/>
    <property type="match status" value="1"/>
</dbReference>
<dbReference type="AlphaFoldDB" id="E0S0X4"/>
<name>E0S0X4_BUTPB</name>
<dbReference type="STRING" id="515622.bpr_I0706"/>
<keyword evidence="2" id="KW-0238">DNA-binding</keyword>
<dbReference type="SUPFAM" id="SSF51215">
    <property type="entry name" value="Regulatory protein AraC"/>
    <property type="match status" value="1"/>
</dbReference>
<protein>
    <submittedName>
        <fullName evidence="5">Transcriptional regulator AraC family</fullName>
    </submittedName>
</protein>
<dbReference type="KEGG" id="bpb:bpr_I0706"/>
<dbReference type="InterPro" id="IPR018060">
    <property type="entry name" value="HTH_AraC"/>
</dbReference>
<evidence type="ECO:0000256" key="1">
    <source>
        <dbReference type="ARBA" id="ARBA00023015"/>
    </source>
</evidence>
<dbReference type="Pfam" id="PF02311">
    <property type="entry name" value="AraC_binding"/>
    <property type="match status" value="1"/>
</dbReference>
<dbReference type="HOGENOM" id="CLU_000445_88_3_9"/>
<proteinExistence type="predicted"/>
<keyword evidence="1" id="KW-0805">Transcription regulation</keyword>
<reference evidence="5 6" key="1">
    <citation type="journal article" date="2010" name="PLoS ONE">
        <title>The glycobiome of the rumen bacterium Butyrivibrio proteoclasticus B316(T) highlights adaptation to a polysaccharide-rich environment.</title>
        <authorList>
            <person name="Kelly W.J."/>
            <person name="Leahy S.C."/>
            <person name="Altermann E."/>
            <person name="Yeoman C.J."/>
            <person name="Dunne J.C."/>
            <person name="Kong Z."/>
            <person name="Pacheco D.M."/>
            <person name="Li D."/>
            <person name="Noel S.J."/>
            <person name="Moon C.D."/>
            <person name="Cookson A.L."/>
            <person name="Attwood G.T."/>
        </authorList>
    </citation>
    <scope>NUCLEOTIDE SEQUENCE [LARGE SCALE GENOMIC DNA]</scope>
    <source>
        <strain evidence="6">ATCC 51982 / DSM 14932 / B316</strain>
    </source>
</reference>
<dbReference type="eggNOG" id="COG2140">
    <property type="taxonomic scope" value="Bacteria"/>
</dbReference>
<dbReference type="PROSITE" id="PS01124">
    <property type="entry name" value="HTH_ARAC_FAMILY_2"/>
    <property type="match status" value="1"/>
</dbReference>
<dbReference type="InterPro" id="IPR037923">
    <property type="entry name" value="HTH-like"/>
</dbReference>
<feature type="domain" description="HTH araC/xylS-type" evidence="4">
    <location>
        <begin position="205"/>
        <end position="302"/>
    </location>
</feature>
<dbReference type="InterPro" id="IPR009057">
    <property type="entry name" value="Homeodomain-like_sf"/>
</dbReference>
<dbReference type="Proteomes" id="UP000001299">
    <property type="component" value="Chromosome 1"/>
</dbReference>
<dbReference type="Gene3D" id="2.60.120.10">
    <property type="entry name" value="Jelly Rolls"/>
    <property type="match status" value="1"/>
</dbReference>
<dbReference type="GO" id="GO:0043565">
    <property type="term" value="F:sequence-specific DNA binding"/>
    <property type="evidence" value="ECO:0007669"/>
    <property type="project" value="InterPro"/>
</dbReference>
<dbReference type="SMART" id="SM00342">
    <property type="entry name" value="HTH_ARAC"/>
    <property type="match status" value="1"/>
</dbReference>
<accession>E0S0X4</accession>